<accession>A0A4V4HVL7</accession>
<protein>
    <submittedName>
        <fullName evidence="1">Uncharacterized protein</fullName>
    </submittedName>
</protein>
<organism evidence="1 2">
    <name type="scientific">Botrytis galanthina</name>
    <dbReference type="NCBI Taxonomy" id="278940"/>
    <lineage>
        <taxon>Eukaryota</taxon>
        <taxon>Fungi</taxon>
        <taxon>Dikarya</taxon>
        <taxon>Ascomycota</taxon>
        <taxon>Pezizomycotina</taxon>
        <taxon>Leotiomycetes</taxon>
        <taxon>Helotiales</taxon>
        <taxon>Sclerotiniaceae</taxon>
        <taxon>Botrytis</taxon>
    </lineage>
</organism>
<keyword evidence="2" id="KW-1185">Reference proteome</keyword>
<dbReference type="Proteomes" id="UP000308671">
    <property type="component" value="Unassembled WGS sequence"/>
</dbReference>
<proteinExistence type="predicted"/>
<sequence length="59" mass="6107">MACAAEDVRAASWDILGLGEVSGEGNEIACLGTCNAIVDFECVAGGREVLMLYMLVAVV</sequence>
<dbReference type="AlphaFoldDB" id="A0A4V4HVL7"/>
<gene>
    <name evidence="1" type="ORF">BGAL_0042g00120</name>
</gene>
<comment type="caution">
    <text evidence="1">The sequence shown here is derived from an EMBL/GenBank/DDBJ whole genome shotgun (WGS) entry which is preliminary data.</text>
</comment>
<reference evidence="1 2" key="1">
    <citation type="submission" date="2017-12" db="EMBL/GenBank/DDBJ databases">
        <title>Comparative genomics of Botrytis spp.</title>
        <authorList>
            <person name="Valero-Jimenez C.A."/>
            <person name="Tapia P."/>
            <person name="Veloso J."/>
            <person name="Silva-Moreno E."/>
            <person name="Staats M."/>
            <person name="Valdes J.H."/>
            <person name="Van Kan J.A.L."/>
        </authorList>
    </citation>
    <scope>NUCLEOTIDE SEQUENCE [LARGE SCALE GENOMIC DNA]</scope>
    <source>
        <strain evidence="1 2">MUCL435</strain>
    </source>
</reference>
<evidence type="ECO:0000313" key="1">
    <source>
        <dbReference type="EMBL" id="THV53766.1"/>
    </source>
</evidence>
<evidence type="ECO:0000313" key="2">
    <source>
        <dbReference type="Proteomes" id="UP000308671"/>
    </source>
</evidence>
<dbReference type="EMBL" id="PQXL01000042">
    <property type="protein sequence ID" value="THV53766.1"/>
    <property type="molecule type" value="Genomic_DNA"/>
</dbReference>
<name>A0A4V4HVL7_9HELO</name>